<gene>
    <name evidence="6" type="ORF">RUM43_001132</name>
</gene>
<dbReference type="SUPFAM" id="SSF53474">
    <property type="entry name" value="alpha/beta-Hydrolases"/>
    <property type="match status" value="1"/>
</dbReference>
<keyword evidence="2" id="KW-0732">Signal</keyword>
<keyword evidence="3" id="KW-0325">Glycoprotein</keyword>
<dbReference type="InterPro" id="IPR029058">
    <property type="entry name" value="AB_hydrolase_fold"/>
</dbReference>
<comment type="caution">
    <text evidence="6">The sequence shown here is derived from an EMBL/GenBank/DDBJ whole genome shotgun (WGS) entry which is preliminary data.</text>
</comment>
<evidence type="ECO:0000259" key="5">
    <source>
        <dbReference type="Pfam" id="PF00135"/>
    </source>
</evidence>
<comment type="similarity">
    <text evidence="1">Belongs to the type-B carboxylesterase/lipase family.</text>
</comment>
<protein>
    <recommendedName>
        <fullName evidence="5">Carboxylesterase type B domain-containing protein</fullName>
    </recommendedName>
</protein>
<dbReference type="InterPro" id="IPR019819">
    <property type="entry name" value="Carboxylesterase_B_CS"/>
</dbReference>
<evidence type="ECO:0000256" key="2">
    <source>
        <dbReference type="ARBA" id="ARBA00022729"/>
    </source>
</evidence>
<evidence type="ECO:0000313" key="7">
    <source>
        <dbReference type="Proteomes" id="UP001372834"/>
    </source>
</evidence>
<dbReference type="AlphaFoldDB" id="A0AAN8XPQ8"/>
<dbReference type="FunFam" id="3.40.50.1820:FF:000379">
    <property type="entry name" value="Neuroligin 1"/>
    <property type="match status" value="1"/>
</dbReference>
<dbReference type="PROSITE" id="PS00941">
    <property type="entry name" value="CARBOXYLESTERASE_B_2"/>
    <property type="match status" value="1"/>
</dbReference>
<dbReference type="Gene3D" id="3.40.50.1820">
    <property type="entry name" value="alpha/beta hydrolase"/>
    <property type="match status" value="1"/>
</dbReference>
<evidence type="ECO:0000313" key="6">
    <source>
        <dbReference type="EMBL" id="KAK6644859.1"/>
    </source>
</evidence>
<dbReference type="PANTHER" id="PTHR43903">
    <property type="entry name" value="NEUROLIGIN"/>
    <property type="match status" value="1"/>
</dbReference>
<organism evidence="6 7">
    <name type="scientific">Polyplax serrata</name>
    <name type="common">Common mouse louse</name>
    <dbReference type="NCBI Taxonomy" id="468196"/>
    <lineage>
        <taxon>Eukaryota</taxon>
        <taxon>Metazoa</taxon>
        <taxon>Ecdysozoa</taxon>
        <taxon>Arthropoda</taxon>
        <taxon>Hexapoda</taxon>
        <taxon>Insecta</taxon>
        <taxon>Pterygota</taxon>
        <taxon>Neoptera</taxon>
        <taxon>Paraneoptera</taxon>
        <taxon>Psocodea</taxon>
        <taxon>Troctomorpha</taxon>
        <taxon>Phthiraptera</taxon>
        <taxon>Anoplura</taxon>
        <taxon>Polyplacidae</taxon>
        <taxon>Polyplax</taxon>
    </lineage>
</organism>
<feature type="domain" description="Carboxylesterase type B" evidence="5">
    <location>
        <begin position="142"/>
        <end position="315"/>
    </location>
</feature>
<evidence type="ECO:0000256" key="3">
    <source>
        <dbReference type="ARBA" id="ARBA00023180"/>
    </source>
</evidence>
<dbReference type="Pfam" id="PF00135">
    <property type="entry name" value="COesterase"/>
    <property type="match status" value="1"/>
</dbReference>
<feature type="compositionally biased region" description="Low complexity" evidence="4">
    <location>
        <begin position="83"/>
        <end position="96"/>
    </location>
</feature>
<dbReference type="InterPro" id="IPR051093">
    <property type="entry name" value="Neuroligin/BSAL"/>
</dbReference>
<reference evidence="6 7" key="1">
    <citation type="submission" date="2023-10" db="EMBL/GenBank/DDBJ databases">
        <title>Genomes of two closely related lineages of the louse Polyplax serrata with different host specificities.</title>
        <authorList>
            <person name="Martinu J."/>
            <person name="Tarabai H."/>
            <person name="Stefka J."/>
            <person name="Hypsa V."/>
        </authorList>
    </citation>
    <scope>NUCLEOTIDE SEQUENCE [LARGE SCALE GENOMIC DNA]</scope>
    <source>
        <strain evidence="6">HR10_N</strain>
    </source>
</reference>
<name>A0AAN8XPQ8_POLSC</name>
<evidence type="ECO:0000256" key="1">
    <source>
        <dbReference type="ARBA" id="ARBA00005964"/>
    </source>
</evidence>
<evidence type="ECO:0000256" key="4">
    <source>
        <dbReference type="SAM" id="MobiDB-lite"/>
    </source>
</evidence>
<sequence>MILIESKWFGFITPDRFLLADGINFRFFAITFVFLVQIIGRLASTDTIDYLVDGRSNGKIKIGNLRLTDRFMRDVNDKARIDNNNSDEGGSSSSSSSGGGSSGSNSNMNLPYQNFRDSNGRFSPYPDTDAFLDKFKSMPLKTRIVRTKYGDLSGIIVSLDSRHLEPVEVFRGVPYAMPPTGSLRFMPPVSGALWSGVKHADKFSPVCPQRLPDISNETIALKRMPKGRLDYLKRLLPYLQNQSEDCLYLNIYAPAQAGSREQTGSRKYPVLLFVHGESYEWNSGNAYDGSVLASYGGLVVVTVNYRLGILGEWSSDPEVRFDYFVPRGRTRESNRTNEKFELK</sequence>
<feature type="region of interest" description="Disordered" evidence="4">
    <location>
        <begin position="79"/>
        <end position="110"/>
    </location>
</feature>
<dbReference type="EMBL" id="JAWJWE010000001">
    <property type="protein sequence ID" value="KAK6644859.1"/>
    <property type="molecule type" value="Genomic_DNA"/>
</dbReference>
<proteinExistence type="inferred from homology"/>
<dbReference type="Proteomes" id="UP001372834">
    <property type="component" value="Unassembled WGS sequence"/>
</dbReference>
<dbReference type="InterPro" id="IPR002018">
    <property type="entry name" value="CarbesteraseB"/>
</dbReference>
<accession>A0AAN8XPQ8</accession>